<evidence type="ECO:0000259" key="1">
    <source>
        <dbReference type="Pfam" id="PF01408"/>
    </source>
</evidence>
<evidence type="ECO:0000259" key="2">
    <source>
        <dbReference type="Pfam" id="PF22725"/>
    </source>
</evidence>
<dbReference type="InterPro" id="IPR055170">
    <property type="entry name" value="GFO_IDH_MocA-like_dom"/>
</dbReference>
<sequence>MSTNYKVAIIGGGAIAEAHLKALREVEQVKVVAIAEKNESRLSYLTENYESITFYTDYGELLEREHLDIAIITLPHYLHCESAIRAAEAGCHIILEKPMALHTQQCDAIIETARRKRVQVLVGHTQHFFAENRAVKKVVDSQELGQLVMITDTRHVDYYKSSRPDWFLQKELSGGGILTNLGSHSVDKLLWFTGSPIVAVKAQMTFLGDRGDVEGSGIVMLEHENGLCTTIAQSGYKGSSNHITELSFTAGRIRLQTGVGAWISRGDADYEPLPTEKLAAPLALQVYDLIESIETGREPLCTMEYSRSIVEVVEAMYRSHENRREVRL</sequence>
<dbReference type="Gene3D" id="3.30.360.10">
    <property type="entry name" value="Dihydrodipicolinate Reductase, domain 2"/>
    <property type="match status" value="1"/>
</dbReference>
<keyword evidence="4" id="KW-1185">Reference proteome</keyword>
<dbReference type="EMBL" id="JBHTJZ010000021">
    <property type="protein sequence ID" value="MFD0960514.1"/>
    <property type="molecule type" value="Genomic_DNA"/>
</dbReference>
<dbReference type="Gene3D" id="3.40.50.720">
    <property type="entry name" value="NAD(P)-binding Rossmann-like Domain"/>
    <property type="match status" value="1"/>
</dbReference>
<dbReference type="Proteomes" id="UP001596989">
    <property type="component" value="Unassembled WGS sequence"/>
</dbReference>
<dbReference type="PANTHER" id="PTHR43377">
    <property type="entry name" value="BILIVERDIN REDUCTASE A"/>
    <property type="match status" value="1"/>
</dbReference>
<accession>A0ABW3HSZ5</accession>
<feature type="domain" description="GFO/IDH/MocA-like oxidoreductase" evidence="2">
    <location>
        <begin position="133"/>
        <end position="253"/>
    </location>
</feature>
<evidence type="ECO:0000313" key="3">
    <source>
        <dbReference type="EMBL" id="MFD0960514.1"/>
    </source>
</evidence>
<dbReference type="InterPro" id="IPR000683">
    <property type="entry name" value="Gfo/Idh/MocA-like_OxRdtase_N"/>
</dbReference>
<evidence type="ECO:0000313" key="4">
    <source>
        <dbReference type="Proteomes" id="UP001596989"/>
    </source>
</evidence>
<dbReference type="RefSeq" id="WP_377565030.1">
    <property type="nucleotide sequence ID" value="NZ_JBHTJZ010000021.1"/>
</dbReference>
<comment type="caution">
    <text evidence="3">The sequence shown here is derived from an EMBL/GenBank/DDBJ whole genome shotgun (WGS) entry which is preliminary data.</text>
</comment>
<dbReference type="SUPFAM" id="SSF55347">
    <property type="entry name" value="Glyceraldehyde-3-phosphate dehydrogenase-like, C-terminal domain"/>
    <property type="match status" value="1"/>
</dbReference>
<dbReference type="SUPFAM" id="SSF51735">
    <property type="entry name" value="NAD(P)-binding Rossmann-fold domains"/>
    <property type="match status" value="1"/>
</dbReference>
<reference evidence="4" key="1">
    <citation type="journal article" date="2019" name="Int. J. Syst. Evol. Microbiol.">
        <title>The Global Catalogue of Microorganisms (GCM) 10K type strain sequencing project: providing services to taxonomists for standard genome sequencing and annotation.</title>
        <authorList>
            <consortium name="The Broad Institute Genomics Platform"/>
            <consortium name="The Broad Institute Genome Sequencing Center for Infectious Disease"/>
            <person name="Wu L."/>
            <person name="Ma J."/>
        </authorList>
    </citation>
    <scope>NUCLEOTIDE SEQUENCE [LARGE SCALE GENOMIC DNA]</scope>
    <source>
        <strain evidence="4">CCUG 59129</strain>
    </source>
</reference>
<protein>
    <submittedName>
        <fullName evidence="3">Gfo/Idh/MocA family protein</fullName>
    </submittedName>
</protein>
<name>A0ABW3HSZ5_9BACL</name>
<dbReference type="InterPro" id="IPR051450">
    <property type="entry name" value="Gfo/Idh/MocA_Oxidoreductases"/>
</dbReference>
<dbReference type="Pfam" id="PF22725">
    <property type="entry name" value="GFO_IDH_MocA_C3"/>
    <property type="match status" value="1"/>
</dbReference>
<proteinExistence type="predicted"/>
<feature type="domain" description="Gfo/Idh/MocA-like oxidoreductase N-terminal" evidence="1">
    <location>
        <begin position="6"/>
        <end position="124"/>
    </location>
</feature>
<dbReference type="InterPro" id="IPR036291">
    <property type="entry name" value="NAD(P)-bd_dom_sf"/>
</dbReference>
<dbReference type="PANTHER" id="PTHR43377:SF1">
    <property type="entry name" value="BILIVERDIN REDUCTASE A"/>
    <property type="match status" value="1"/>
</dbReference>
<dbReference type="Pfam" id="PF01408">
    <property type="entry name" value="GFO_IDH_MocA"/>
    <property type="match status" value="1"/>
</dbReference>
<organism evidence="3 4">
    <name type="scientific">Paenibacillus chungangensis</name>
    <dbReference type="NCBI Taxonomy" id="696535"/>
    <lineage>
        <taxon>Bacteria</taxon>
        <taxon>Bacillati</taxon>
        <taxon>Bacillota</taxon>
        <taxon>Bacilli</taxon>
        <taxon>Bacillales</taxon>
        <taxon>Paenibacillaceae</taxon>
        <taxon>Paenibacillus</taxon>
    </lineage>
</organism>
<gene>
    <name evidence="3" type="ORF">ACFQ2I_14065</name>
</gene>